<comment type="cofactor">
    <cofactor evidence="11">
        <name>Fe(2+)</name>
        <dbReference type="ChEBI" id="CHEBI:29033"/>
    </cofactor>
    <text evidence="11">Binds 1 Fe(2+) ion per subunit.</text>
</comment>
<evidence type="ECO:0000256" key="9">
    <source>
        <dbReference type="ARBA" id="ARBA00047840"/>
    </source>
</evidence>
<evidence type="ECO:0000256" key="11">
    <source>
        <dbReference type="RuleBase" id="RU367064"/>
    </source>
</evidence>
<protein>
    <recommendedName>
        <fullName evidence="11">Methylcytosine dioxygenase TET</fullName>
        <ecNumber evidence="11">1.14.11.80</ecNumber>
    </recommendedName>
</protein>
<dbReference type="EMBL" id="OA882196">
    <property type="protein sequence ID" value="CAD7273679.1"/>
    <property type="molecule type" value="Genomic_DNA"/>
</dbReference>
<evidence type="ECO:0000256" key="2">
    <source>
        <dbReference type="ARBA" id="ARBA00007502"/>
    </source>
</evidence>
<feature type="region of interest" description="Disordered" evidence="12">
    <location>
        <begin position="903"/>
        <end position="969"/>
    </location>
</feature>
<feature type="domain" description="Methylcytosine dioxygenase TET1-3 oxygenase" evidence="13">
    <location>
        <begin position="428"/>
        <end position="840"/>
    </location>
</feature>
<evidence type="ECO:0000256" key="8">
    <source>
        <dbReference type="ARBA" id="ARBA00023004"/>
    </source>
</evidence>
<sequence length="1739" mass="192110">MTQPQWNSQLMPASMPKQNFSETSFTCQNPTKIQYHTHVNGVSVVNETEGSFSKPRHEKTPAISESNCILSENLNAPDGENVKFAYRTELSSASPLDSFAPHGAYSPYAKTVNNDLHLLPYSAPQAQYGLPNDVANMFMDPTKPEAERFPEMPPLLEKPNRIDRLKNRASKPKKISAKAGSRKPVLYSRRNRILQEKIFKMKLSKQRLTTKLINVAKRFARPIKRDIPKPTGIASRKVEEKPKFSLEEMLAMGDEEYGAARHQLDGFNLPHPSPPVCDCSEGQECGPFYAQLGHSSSVEDIRNQFETRLSLSGDQLRIEQLVWKQVRSDNHYGCPIAKEVLQSGGEEVLITVKNRPNHKCQYSWIVVSITVWKGIPREVSDGLYDYLKDSCHKVGRSVLRQSGLNDTKSCMCQGSGETEAMSMTVGCSYSMFSNTCKFARTLHPEKMKILDPSKKEEIHHLGSTMTAAAVITSRVFEKIAPIAFRNMTFMDSEENFCRLGEFSEGPRPFAAATACVDFCTHSHRDRGNMHGGATVVVSLLKNSGIDPADEQLHTLPFYGLAGCDSETNQRPGIEILNRFPTATKVRRFRAANSKELQAEHDRKLFSRRKRNLCASVPLNVTPESDCHIPKTEEIFHSEPKKSASSLPSFMHVMESKSGHMINPPEKSVSHLNPDAMADYTDGPRMHLENFVPESDFNYAADVSKELLARQYCVRNLFGTISHPNESVFPEKESLIPCEGIAQVSNPDTQRPSSPVNKSETVDEFQTPEWKRAENDVEFQIDDSANEDILALPHVGGVAFRLPHGSVHIEVAKMETHATTALKHPNSRDPTRISLVFYQHHTLSYKHHGHDEMIAFRAKSAEAKRLKEERARKLAESSKGNEDQEAMANNLSFVKQAPLSPKYGETNGLVSSDSTTMKQHFSSGKPDPVPANHAFSSVKQSSGLPKSGEEIIIPPCSPSSSNSTTMDPDLSTGKQGLMLSECCEKVVVPPCGSGSFTSQDRNHGFPPCKQDTFSGTMDHNVHALKRDPVPPKICENIVVPSCGSGSFNSKDKSHHISTGKRDTHSATTVHSAHAAKRDSMPPKSGTSTVVPPRGFGNFTSTDRNHYFPPGKHDTFSATMEHIVHAAKRDPVPPKIGQNIVVPPCGSGSFNSKDRSFHCSTGEQGLLSAMIVHAANRNPMPPKIGERIVVPPCSSGNNSKYWSRNFSSGKQDSFSATMNHNFHAMKRDPMPPRSGEHVVVPPCGFGNVKPNMMNHNLSAGKRCAVQSTTYQNNFFVKQDRLLSETCEKVVPPCFNRETWKPRDSALDEDQFRTTTDRNVHVVKRDFLPLRSGDDVVVPPLNPVGVHHTAMSHNFSTFKRSSTPPKSGENIVVPRGCSTSERGPNNPKFADNFKLPSCISVQPAPRSRNFSAKKRLEVPKRFDNNIHAMNQGSSHPECAENVVAAPGDSHSFSRDRMTLSFSPGEFDRIPATMNHDSSASNQDSVLLKRGKTSLVAHPGSGDFSRSMTNQNFYPGKQEPVPWKCSENVLVIPCSSDNSNAASMNHTLSTVKRDPVSPRCHDNFAAKPCNSGKIYHDVSTLTEEAVFPESKEDVAMPSSSGIFNAANVGHSSNSMKQEIRGSIVITPSFSGDNHFYSSEIDDFPIVNQSYVPVVCGENYARTPNSSELEDAPKIYHNLSNAKQGVLSVIECVENDVRAPCSSGGNQSYSLPTNHYFSRVLQDPVTLESIDCFQATPCGLIGTE</sequence>
<dbReference type="GO" id="GO:0005634">
    <property type="term" value="C:nucleus"/>
    <property type="evidence" value="ECO:0007669"/>
    <property type="project" value="UniProtKB-UniRule"/>
</dbReference>
<dbReference type="PANTHER" id="PTHR23358:SF6">
    <property type="entry name" value="METHYLCYTOSINE DIOXYGENASE TET"/>
    <property type="match status" value="1"/>
</dbReference>
<keyword evidence="4 11" id="KW-0479">Metal-binding</keyword>
<dbReference type="InterPro" id="IPR040175">
    <property type="entry name" value="TET1/2/3"/>
</dbReference>
<evidence type="ECO:0000256" key="4">
    <source>
        <dbReference type="ARBA" id="ARBA00022723"/>
    </source>
</evidence>
<comment type="cofactor">
    <cofactor evidence="11">
        <name>Zn(2+)</name>
        <dbReference type="ChEBI" id="CHEBI:29105"/>
    </cofactor>
    <text evidence="11">The zinc ions have a structural role.</text>
</comment>
<feature type="compositionally biased region" description="Polar residues" evidence="12">
    <location>
        <begin position="933"/>
        <end position="943"/>
    </location>
</feature>
<evidence type="ECO:0000313" key="14">
    <source>
        <dbReference type="EMBL" id="CAD7273679.1"/>
    </source>
</evidence>
<dbReference type="GO" id="GO:0141166">
    <property type="term" value="P:chromosomal 5-methylcytosine DNA demethylation pathway"/>
    <property type="evidence" value="ECO:0007669"/>
    <property type="project" value="UniProtKB-UniRule"/>
</dbReference>
<gene>
    <name evidence="14" type="ORF">NMOB1V02_LOCUS1553</name>
</gene>
<comment type="similarity">
    <text evidence="2 11">Belongs to the TET family.</text>
</comment>
<accession>A0A7R9BGS7</accession>
<evidence type="ECO:0000256" key="6">
    <source>
        <dbReference type="ARBA" id="ARBA00022964"/>
    </source>
</evidence>
<dbReference type="OrthoDB" id="8854879at2759"/>
<reference evidence="14" key="1">
    <citation type="submission" date="2020-11" db="EMBL/GenBank/DDBJ databases">
        <authorList>
            <person name="Tran Van P."/>
        </authorList>
    </citation>
    <scope>NUCLEOTIDE SEQUENCE</scope>
</reference>
<dbReference type="SMART" id="SM01333">
    <property type="entry name" value="Tet_JBP"/>
    <property type="match status" value="1"/>
</dbReference>
<comment type="function">
    <text evidence="11">Dioxygenase that catalyzes the conversion of the modified genomic base 5-methylcytosine (5mC) into 5-hydroxymethylcytosine (5hmC) and plays a key role in epigenetic chromatin reprogramming during embryonic development.</text>
</comment>
<evidence type="ECO:0000256" key="10">
    <source>
        <dbReference type="ARBA" id="ARBA00049431"/>
    </source>
</evidence>
<dbReference type="GO" id="GO:0070579">
    <property type="term" value="F:DNA 5-methylcytosine dioxygenase activity"/>
    <property type="evidence" value="ECO:0007669"/>
    <property type="project" value="UniProtKB-UniRule"/>
</dbReference>
<feature type="region of interest" description="Disordered" evidence="12">
    <location>
        <begin position="1353"/>
        <end position="1386"/>
    </location>
</feature>
<dbReference type="PANTHER" id="PTHR23358">
    <property type="entry name" value="METHYLCYTOSINE DIOXYGENASE TET"/>
    <property type="match status" value="1"/>
</dbReference>
<dbReference type="Pfam" id="PF12851">
    <property type="entry name" value="Tet_JBP"/>
    <property type="match status" value="1"/>
</dbReference>
<evidence type="ECO:0000256" key="3">
    <source>
        <dbReference type="ARBA" id="ARBA00022454"/>
    </source>
</evidence>
<evidence type="ECO:0000256" key="5">
    <source>
        <dbReference type="ARBA" id="ARBA00022833"/>
    </source>
</evidence>
<comment type="catalytic activity">
    <reaction evidence="9 11">
        <text>a 5-formyl-2'-deoxycytidine in DNA + 2-oxoglutarate + O2 = a 5-carboxyl-2'-deoxycytidine in DNA + succinate + CO2 + H(+)</text>
        <dbReference type="Rhea" id="RHEA:53832"/>
        <dbReference type="Rhea" id="RHEA-COMP:13656"/>
        <dbReference type="Rhea" id="RHEA-COMP:13657"/>
        <dbReference type="ChEBI" id="CHEBI:15378"/>
        <dbReference type="ChEBI" id="CHEBI:15379"/>
        <dbReference type="ChEBI" id="CHEBI:16526"/>
        <dbReference type="ChEBI" id="CHEBI:16810"/>
        <dbReference type="ChEBI" id="CHEBI:30031"/>
        <dbReference type="ChEBI" id="CHEBI:137731"/>
        <dbReference type="ChEBI" id="CHEBI:137732"/>
        <dbReference type="EC" id="1.14.11.80"/>
    </reaction>
</comment>
<feature type="region of interest" description="Disordered" evidence="12">
    <location>
        <begin position="1047"/>
        <end position="1091"/>
    </location>
</feature>
<dbReference type="GO" id="GO:0045944">
    <property type="term" value="P:positive regulation of transcription by RNA polymerase II"/>
    <property type="evidence" value="ECO:0007669"/>
    <property type="project" value="TreeGrafter"/>
</dbReference>
<comment type="catalytic activity">
    <reaction evidence="11">
        <text>a 5-methyl-2'-deoxycytidine in DNA + 2-oxoglutarate + O2 = a 5-hydroxymethyl-2'-deoxycytidine in DNA + succinate + CO2</text>
        <dbReference type="Rhea" id="RHEA:52636"/>
        <dbReference type="Rhea" id="RHEA-COMP:11370"/>
        <dbReference type="Rhea" id="RHEA-COMP:13315"/>
        <dbReference type="ChEBI" id="CHEBI:15379"/>
        <dbReference type="ChEBI" id="CHEBI:16526"/>
        <dbReference type="ChEBI" id="CHEBI:16810"/>
        <dbReference type="ChEBI" id="CHEBI:30031"/>
        <dbReference type="ChEBI" id="CHEBI:85454"/>
        <dbReference type="ChEBI" id="CHEBI:136731"/>
        <dbReference type="EC" id="1.14.11.80"/>
    </reaction>
</comment>
<evidence type="ECO:0000256" key="7">
    <source>
        <dbReference type="ARBA" id="ARBA00023002"/>
    </source>
</evidence>
<keyword evidence="6 11" id="KW-0223">Dioxygenase</keyword>
<organism evidence="14">
    <name type="scientific">Notodromas monacha</name>
    <dbReference type="NCBI Taxonomy" id="399045"/>
    <lineage>
        <taxon>Eukaryota</taxon>
        <taxon>Metazoa</taxon>
        <taxon>Ecdysozoa</taxon>
        <taxon>Arthropoda</taxon>
        <taxon>Crustacea</taxon>
        <taxon>Oligostraca</taxon>
        <taxon>Ostracoda</taxon>
        <taxon>Podocopa</taxon>
        <taxon>Podocopida</taxon>
        <taxon>Cypridocopina</taxon>
        <taxon>Cypridoidea</taxon>
        <taxon>Cyprididae</taxon>
        <taxon>Notodromas</taxon>
    </lineage>
</organism>
<evidence type="ECO:0000256" key="1">
    <source>
        <dbReference type="ARBA" id="ARBA00004286"/>
    </source>
</evidence>
<proteinExistence type="inferred from homology"/>
<comment type="subcellular location">
    <subcellularLocation>
        <location evidence="1">Chromosome</location>
    </subcellularLocation>
</comment>
<evidence type="ECO:0000259" key="13">
    <source>
        <dbReference type="SMART" id="SM01333"/>
    </source>
</evidence>
<keyword evidence="15" id="KW-1185">Reference proteome</keyword>
<dbReference type="EC" id="1.14.11.80" evidence="11"/>
<keyword evidence="3" id="KW-0158">Chromosome</keyword>
<feature type="compositionally biased region" description="Polar residues" evidence="12">
    <location>
        <begin position="1353"/>
        <end position="1362"/>
    </location>
</feature>
<comment type="catalytic activity">
    <reaction evidence="10 11">
        <text>a 5-hydroxymethyl-2'-deoxycytidine in DNA + 2-oxoglutarate + O2 = a 5-formyl-2'-deoxycytidine in DNA + succinate + CO2 + H2O</text>
        <dbReference type="Rhea" id="RHEA:53828"/>
        <dbReference type="Rhea" id="RHEA-COMP:13315"/>
        <dbReference type="Rhea" id="RHEA-COMP:13656"/>
        <dbReference type="ChEBI" id="CHEBI:15377"/>
        <dbReference type="ChEBI" id="CHEBI:15379"/>
        <dbReference type="ChEBI" id="CHEBI:16526"/>
        <dbReference type="ChEBI" id="CHEBI:16810"/>
        <dbReference type="ChEBI" id="CHEBI:30031"/>
        <dbReference type="ChEBI" id="CHEBI:136731"/>
        <dbReference type="ChEBI" id="CHEBI:137731"/>
        <dbReference type="EC" id="1.14.11.80"/>
    </reaction>
</comment>
<evidence type="ECO:0000256" key="12">
    <source>
        <dbReference type="SAM" id="MobiDB-lite"/>
    </source>
</evidence>
<dbReference type="InterPro" id="IPR046942">
    <property type="entry name" value="TET_oxygenase"/>
</dbReference>
<dbReference type="Proteomes" id="UP000678499">
    <property type="component" value="Unassembled WGS sequence"/>
</dbReference>
<keyword evidence="7 11" id="KW-0560">Oxidoreductase</keyword>
<dbReference type="GO" id="GO:0040029">
    <property type="term" value="P:epigenetic regulation of gene expression"/>
    <property type="evidence" value="ECO:0007669"/>
    <property type="project" value="InterPro"/>
</dbReference>
<feature type="compositionally biased region" description="Low complexity" evidence="12">
    <location>
        <begin position="950"/>
        <end position="962"/>
    </location>
</feature>
<dbReference type="GO" id="GO:0005694">
    <property type="term" value="C:chromosome"/>
    <property type="evidence" value="ECO:0007669"/>
    <property type="project" value="UniProtKB-SubCell"/>
</dbReference>
<feature type="compositionally biased region" description="Polar residues" evidence="12">
    <location>
        <begin position="907"/>
        <end position="921"/>
    </location>
</feature>
<evidence type="ECO:0000313" key="15">
    <source>
        <dbReference type="Proteomes" id="UP000678499"/>
    </source>
</evidence>
<keyword evidence="5 11" id="KW-0862">Zinc</keyword>
<dbReference type="EMBL" id="CAJPEX010000159">
    <property type="protein sequence ID" value="CAG0913831.1"/>
    <property type="molecule type" value="Genomic_DNA"/>
</dbReference>
<name>A0A7R9BGS7_9CRUS</name>
<keyword evidence="8 11" id="KW-0408">Iron</keyword>
<dbReference type="InterPro" id="IPR024779">
    <property type="entry name" value="2OGFeDO_JBP1/TET_oxygenase_dom"/>
</dbReference>
<dbReference type="GO" id="GO:0008270">
    <property type="term" value="F:zinc ion binding"/>
    <property type="evidence" value="ECO:0007669"/>
    <property type="project" value="UniProtKB-UniRule"/>
</dbReference>